<gene>
    <name evidence="1" type="ORF">LSAA_3223</name>
</gene>
<keyword evidence="2" id="KW-1185">Reference proteome</keyword>
<organism evidence="1 2">
    <name type="scientific">Lepeophtheirus salmonis</name>
    <name type="common">Salmon louse</name>
    <name type="synonym">Caligus salmonis</name>
    <dbReference type="NCBI Taxonomy" id="72036"/>
    <lineage>
        <taxon>Eukaryota</taxon>
        <taxon>Metazoa</taxon>
        <taxon>Ecdysozoa</taxon>
        <taxon>Arthropoda</taxon>
        <taxon>Crustacea</taxon>
        <taxon>Multicrustacea</taxon>
        <taxon>Hexanauplia</taxon>
        <taxon>Copepoda</taxon>
        <taxon>Siphonostomatoida</taxon>
        <taxon>Caligidae</taxon>
        <taxon>Lepeophtheirus</taxon>
    </lineage>
</organism>
<proteinExistence type="predicted"/>
<accession>A0A7R8CFT3</accession>
<reference evidence="1" key="1">
    <citation type="submission" date="2021-02" db="EMBL/GenBank/DDBJ databases">
        <authorList>
            <person name="Bekaert M."/>
        </authorList>
    </citation>
    <scope>NUCLEOTIDE SEQUENCE</scope>
    <source>
        <strain evidence="1">IoA-00</strain>
    </source>
</reference>
<sequence>MPETQPEVYTEFKKGLYTIKRTSKPFSESPIDLTLEKTFNADAASQRSRIVTFLKPHKIRKDNDALLLGIPNETTPLNDPLVLHIATDYELYHFVLVFESS</sequence>
<protein>
    <submittedName>
        <fullName evidence="1">(salmon louse) hypothetical protein</fullName>
    </submittedName>
</protein>
<dbReference type="EMBL" id="HG994590">
    <property type="protein sequence ID" value="CAF2809426.1"/>
    <property type="molecule type" value="Genomic_DNA"/>
</dbReference>
<evidence type="ECO:0000313" key="2">
    <source>
        <dbReference type="Proteomes" id="UP000675881"/>
    </source>
</evidence>
<dbReference type="AlphaFoldDB" id="A0A7R8CFT3"/>
<dbReference type="Proteomes" id="UP000675881">
    <property type="component" value="Chromosome 11"/>
</dbReference>
<evidence type="ECO:0000313" key="1">
    <source>
        <dbReference type="EMBL" id="CAF2809426.1"/>
    </source>
</evidence>
<name>A0A7R8CFT3_LEPSM</name>